<gene>
    <name evidence="4" type="ORF">GA_TR1308_c0_g1_i1_g.4075</name>
</gene>
<evidence type="ECO:0000259" key="3">
    <source>
        <dbReference type="PROSITE" id="PS50102"/>
    </source>
</evidence>
<dbReference type="SUPFAM" id="SSF54928">
    <property type="entry name" value="RNA-binding domain, RBD"/>
    <property type="match status" value="1"/>
</dbReference>
<proteinExistence type="predicted"/>
<dbReference type="Gene3D" id="3.30.70.330">
    <property type="match status" value="1"/>
</dbReference>
<dbReference type="InterPro" id="IPR035979">
    <property type="entry name" value="RBD_domain_sf"/>
</dbReference>
<evidence type="ECO:0000313" key="4">
    <source>
        <dbReference type="EMBL" id="JAU21980.1"/>
    </source>
</evidence>
<feature type="region of interest" description="Disordered" evidence="2">
    <location>
        <begin position="233"/>
        <end position="311"/>
    </location>
</feature>
<organism evidence="4">
    <name type="scientific">Noccaea caerulescens</name>
    <name type="common">Alpine penny-cress</name>
    <name type="synonym">Thlaspi caerulescens</name>
    <dbReference type="NCBI Taxonomy" id="107243"/>
    <lineage>
        <taxon>Eukaryota</taxon>
        <taxon>Viridiplantae</taxon>
        <taxon>Streptophyta</taxon>
        <taxon>Embryophyta</taxon>
        <taxon>Tracheophyta</taxon>
        <taxon>Spermatophyta</taxon>
        <taxon>Magnoliopsida</taxon>
        <taxon>eudicotyledons</taxon>
        <taxon>Gunneridae</taxon>
        <taxon>Pentapetalae</taxon>
        <taxon>rosids</taxon>
        <taxon>malvids</taxon>
        <taxon>Brassicales</taxon>
        <taxon>Brassicaceae</taxon>
        <taxon>Coluteocarpeae</taxon>
        <taxon>Noccaea</taxon>
    </lineage>
</organism>
<dbReference type="PROSITE" id="PS50102">
    <property type="entry name" value="RRM"/>
    <property type="match status" value="1"/>
</dbReference>
<feature type="compositionally biased region" description="Basic and acidic residues" evidence="2">
    <location>
        <begin position="233"/>
        <end position="262"/>
    </location>
</feature>
<name>A0A1J3DYN8_NOCCA</name>
<feature type="domain" description="RRM" evidence="3">
    <location>
        <begin position="4"/>
        <end position="78"/>
    </location>
</feature>
<feature type="compositionally biased region" description="Pro residues" evidence="2">
    <location>
        <begin position="302"/>
        <end position="311"/>
    </location>
</feature>
<dbReference type="EMBL" id="GEVI01010340">
    <property type="protein sequence ID" value="JAU21980.1"/>
    <property type="molecule type" value="Transcribed_RNA"/>
</dbReference>
<dbReference type="SMART" id="SM00360">
    <property type="entry name" value="RRM"/>
    <property type="match status" value="1"/>
</dbReference>
<reference evidence="4" key="1">
    <citation type="submission" date="2016-07" db="EMBL/GenBank/DDBJ databases">
        <title>De novo transcriptome assembly of four accessions of the metal hyperaccumulator plant Noccaea caerulescens.</title>
        <authorList>
            <person name="Blande D."/>
            <person name="Halimaa P."/>
            <person name="Tervahauta A.I."/>
            <person name="Aarts M.G."/>
            <person name="Karenlampi S.O."/>
        </authorList>
    </citation>
    <scope>NUCLEOTIDE SEQUENCE</scope>
</reference>
<keyword evidence="1" id="KW-0694">RNA-binding</keyword>
<dbReference type="InterPro" id="IPR000504">
    <property type="entry name" value="RRM_dom"/>
</dbReference>
<dbReference type="GO" id="GO:0003723">
    <property type="term" value="F:RNA binding"/>
    <property type="evidence" value="ECO:0007669"/>
    <property type="project" value="UniProtKB-UniRule"/>
</dbReference>
<dbReference type="AlphaFoldDB" id="A0A1J3DYN8"/>
<feature type="compositionally biased region" description="Basic and acidic residues" evidence="2">
    <location>
        <begin position="269"/>
        <end position="292"/>
    </location>
</feature>
<protein>
    <recommendedName>
        <fullName evidence="3">RRM domain-containing protein</fullName>
    </recommendedName>
</protein>
<dbReference type="PANTHER" id="PTHR32343">
    <property type="entry name" value="SERINE/ARGININE-RICH SPLICING FACTOR"/>
    <property type="match status" value="1"/>
</dbReference>
<dbReference type="Pfam" id="PF00076">
    <property type="entry name" value="RRM_1"/>
    <property type="match status" value="1"/>
</dbReference>
<evidence type="ECO:0000256" key="1">
    <source>
        <dbReference type="PROSITE-ProRule" id="PRU00176"/>
    </source>
</evidence>
<dbReference type="InterPro" id="IPR012677">
    <property type="entry name" value="Nucleotide-bd_a/b_plait_sf"/>
</dbReference>
<evidence type="ECO:0000256" key="2">
    <source>
        <dbReference type="SAM" id="MobiDB-lite"/>
    </source>
</evidence>
<dbReference type="FunFam" id="3.30.70.330:FF:000820">
    <property type="entry name" value="RNA recognition motif-containing protein"/>
    <property type="match status" value="1"/>
</dbReference>
<dbReference type="PANTHER" id="PTHR32343:SF74">
    <property type="entry name" value="RRM-CONTAINING PROTEIN-RELATED"/>
    <property type="match status" value="1"/>
</dbReference>
<sequence length="311" mass="33668">MSMTSVKVSNVSLGATERDLKEFFSFSGDILYLETQSETERTKLAYVTFKDLQGAETAVLLSGATIVDSSVIVTMAPDYHLSPEALASLEPKDSSKSPRANESVLRKAEDVVSSMLAKGFILGKDAIAKAKNVDEKHQLTSTASAKVASFDKKIGFTDKINTGTIVVGEKVREVDQKYQVSEKTKSAIAAAEQTVSNAGSAIMKNRYVLTGATWVTGAFNKVAKAAEEVGQKAKEKVGMAEEEEKRKVVDEFARVHLSESESPKAVSSKQEDEHESKPSESPEAKKESEHHQPQPQPQQQQSPPPVAPAQP</sequence>
<accession>A0A1J3DYN8</accession>